<reference evidence="2" key="3">
    <citation type="submission" date="2021-05" db="UniProtKB">
        <authorList>
            <consortium name="EnsemblPlants"/>
        </authorList>
    </citation>
    <scope>IDENTIFICATION</scope>
    <source>
        <strain evidence="2">cv. B73</strain>
    </source>
</reference>
<reference evidence="2" key="2">
    <citation type="submission" date="2019-07" db="EMBL/GenBank/DDBJ databases">
        <authorList>
            <person name="Seetharam A."/>
            <person name="Woodhouse M."/>
            <person name="Cannon E."/>
        </authorList>
    </citation>
    <scope>NUCLEOTIDE SEQUENCE [LARGE SCALE GENOMIC DNA]</scope>
    <source>
        <strain evidence="2">cv. B73</strain>
    </source>
</reference>
<dbReference type="Gramene" id="Zm00001eb050520_T001">
    <property type="protein sequence ID" value="Zm00001eb050520_P001"/>
    <property type="gene ID" value="Zm00001eb050520"/>
</dbReference>
<sequence length="106" mass="12007">MKTTKPPLRNLLLGAWAPDQSPWLASQVLGFLVVLLLGVFFLKKKNWILSSGCWVRSWFLATFLLFLASVGFQSGGGKWFSFHRHYMLVDDVILIQAKLVLVNLIS</sequence>
<organism evidence="2 3">
    <name type="scientific">Zea mays</name>
    <name type="common">Maize</name>
    <dbReference type="NCBI Taxonomy" id="4577"/>
    <lineage>
        <taxon>Eukaryota</taxon>
        <taxon>Viridiplantae</taxon>
        <taxon>Streptophyta</taxon>
        <taxon>Embryophyta</taxon>
        <taxon>Tracheophyta</taxon>
        <taxon>Spermatophyta</taxon>
        <taxon>Magnoliopsida</taxon>
        <taxon>Liliopsida</taxon>
        <taxon>Poales</taxon>
        <taxon>Poaceae</taxon>
        <taxon>PACMAD clade</taxon>
        <taxon>Panicoideae</taxon>
        <taxon>Andropogonodae</taxon>
        <taxon>Andropogoneae</taxon>
        <taxon>Tripsacinae</taxon>
        <taxon>Zea</taxon>
    </lineage>
</organism>
<evidence type="ECO:0000313" key="2">
    <source>
        <dbReference type="EnsemblPlants" id="Zm00001eb050520_P001"/>
    </source>
</evidence>
<keyword evidence="1" id="KW-0472">Membrane</keyword>
<keyword evidence="1" id="KW-1133">Transmembrane helix</keyword>
<dbReference type="EnsemblPlants" id="Zm00001eb050520_T001">
    <property type="protein sequence ID" value="Zm00001eb050520_P001"/>
    <property type="gene ID" value="Zm00001eb050520"/>
</dbReference>
<evidence type="ECO:0000256" key="1">
    <source>
        <dbReference type="SAM" id="Phobius"/>
    </source>
</evidence>
<feature type="transmembrane region" description="Helical" evidence="1">
    <location>
        <begin position="20"/>
        <end position="42"/>
    </location>
</feature>
<keyword evidence="3" id="KW-1185">Reference proteome</keyword>
<evidence type="ECO:0000313" key="3">
    <source>
        <dbReference type="Proteomes" id="UP000007305"/>
    </source>
</evidence>
<reference evidence="3" key="1">
    <citation type="submission" date="2015-12" db="EMBL/GenBank/DDBJ databases">
        <title>Update maize B73 reference genome by single molecule sequencing technologies.</title>
        <authorList>
            <consortium name="Maize Genome Sequencing Project"/>
            <person name="Ware D."/>
        </authorList>
    </citation>
    <scope>NUCLEOTIDE SEQUENCE [LARGE SCALE GENOMIC DNA]</scope>
    <source>
        <strain evidence="3">cv. B73</strain>
    </source>
</reference>
<feature type="transmembrane region" description="Helical" evidence="1">
    <location>
        <begin position="54"/>
        <end position="73"/>
    </location>
</feature>
<name>A0A804M0S3_MAIZE</name>
<keyword evidence="1" id="KW-0812">Transmembrane</keyword>
<protein>
    <submittedName>
        <fullName evidence="2">Uncharacterized protein</fullName>
    </submittedName>
</protein>
<accession>A0A804M0S3</accession>
<dbReference type="InParanoid" id="A0A804M0S3"/>
<dbReference type="Proteomes" id="UP000007305">
    <property type="component" value="Chromosome 1"/>
</dbReference>
<dbReference type="AlphaFoldDB" id="A0A804M0S3"/>
<proteinExistence type="predicted"/>